<gene>
    <name evidence="1" type="ORF">GOALK_118_00180</name>
</gene>
<accession>F9W240</accession>
<dbReference type="Proteomes" id="UP000003558">
    <property type="component" value="Unassembled WGS sequence"/>
</dbReference>
<organism evidence="1 2">
    <name type="scientific">Gordonia alkanivorans NBRC 16433</name>
    <dbReference type="NCBI Taxonomy" id="1027371"/>
    <lineage>
        <taxon>Bacteria</taxon>
        <taxon>Bacillati</taxon>
        <taxon>Actinomycetota</taxon>
        <taxon>Actinomycetes</taxon>
        <taxon>Mycobacteriales</taxon>
        <taxon>Gordoniaceae</taxon>
        <taxon>Gordonia</taxon>
    </lineage>
</organism>
<dbReference type="InterPro" id="IPR004378">
    <property type="entry name" value="F420H2_quin_Rdtase"/>
</dbReference>
<dbReference type="RefSeq" id="WP_006360966.1">
    <property type="nucleotide sequence ID" value="NZ_BACI01000118.1"/>
</dbReference>
<dbReference type="Gene3D" id="2.30.110.10">
    <property type="entry name" value="Electron Transport, Fmn-binding Protein, Chain A"/>
    <property type="match status" value="1"/>
</dbReference>
<dbReference type="AlphaFoldDB" id="F9W240"/>
<proteinExistence type="predicted"/>
<dbReference type="GO" id="GO:0016491">
    <property type="term" value="F:oxidoreductase activity"/>
    <property type="evidence" value="ECO:0007669"/>
    <property type="project" value="InterPro"/>
</dbReference>
<sequence length="129" mass="14463">MRFPQWYARWNRFATNKLVRLWAGWMPSMGILEHRGRTSGTPYRTPLLVFPIPDGVAILVGYGPGTQWRKNLVAAGSATLQRNGRRYTVTSPRSSTKKAAAGSVRWPYRPLYAVVPFDEAILLTTAPAT</sequence>
<name>F9W240_9ACTN</name>
<evidence type="ECO:0000313" key="2">
    <source>
        <dbReference type="Proteomes" id="UP000003558"/>
    </source>
</evidence>
<dbReference type="InterPro" id="IPR012349">
    <property type="entry name" value="Split_barrel_FMN-bd"/>
</dbReference>
<evidence type="ECO:0008006" key="3">
    <source>
        <dbReference type="Google" id="ProtNLM"/>
    </source>
</evidence>
<dbReference type="NCBIfam" id="TIGR00026">
    <property type="entry name" value="hi_GC_TIGR00026"/>
    <property type="match status" value="1"/>
</dbReference>
<dbReference type="STRING" id="1027371.GOALK_118_00180"/>
<dbReference type="eggNOG" id="ENOG5032Z8Q">
    <property type="taxonomic scope" value="Bacteria"/>
</dbReference>
<evidence type="ECO:0000313" key="1">
    <source>
        <dbReference type="EMBL" id="GAA14900.1"/>
    </source>
</evidence>
<comment type="caution">
    <text evidence="1">The sequence shown here is derived from an EMBL/GenBank/DDBJ whole genome shotgun (WGS) entry which is preliminary data.</text>
</comment>
<reference evidence="1 2" key="1">
    <citation type="submission" date="2011-05" db="EMBL/GenBank/DDBJ databases">
        <title>Whole genome shotgun sequence of Gordonia alkanivorans NBRC 16433.</title>
        <authorList>
            <person name="Hosoyama A."/>
            <person name="Nakamura S."/>
            <person name="Takarada H."/>
            <person name="Tsuchikane K."/>
            <person name="Yamazaki S."/>
            <person name="Fujita N."/>
        </authorList>
    </citation>
    <scope>NUCLEOTIDE SEQUENCE [LARGE SCALE GENOMIC DNA]</scope>
    <source>
        <strain evidence="1 2">NBRC 16433</strain>
    </source>
</reference>
<dbReference type="EMBL" id="BACI01000118">
    <property type="protein sequence ID" value="GAA14900.1"/>
    <property type="molecule type" value="Genomic_DNA"/>
</dbReference>
<protein>
    <recommendedName>
        <fullName evidence="3">Nitroreductase family deazaflavin-dependent oxidoreductase</fullName>
    </recommendedName>
</protein>